<dbReference type="Pfam" id="PF13185">
    <property type="entry name" value="GAF_2"/>
    <property type="match status" value="1"/>
</dbReference>
<dbReference type="GO" id="GO:0046983">
    <property type="term" value="F:protein dimerization activity"/>
    <property type="evidence" value="ECO:0007669"/>
    <property type="project" value="InterPro"/>
</dbReference>
<dbReference type="InterPro" id="IPR011712">
    <property type="entry name" value="Sig_transdc_His_kin_sub3_dim/P"/>
</dbReference>
<evidence type="ECO:0000256" key="1">
    <source>
        <dbReference type="ARBA" id="ARBA00022679"/>
    </source>
</evidence>
<feature type="domain" description="Histidine kinase/HSP90-like ATPase" evidence="5">
    <location>
        <begin position="492"/>
        <end position="582"/>
    </location>
</feature>
<keyword evidence="2 6" id="KW-0418">Kinase</keyword>
<sequence>MAEDSRSGRGSWDEGALEYAGLSRVRLDALLQELLGRVDEIMEYQERLRALLDAVVGIGADLDLNSTLDRIVTAACELAGARYGALGVVGPDGKRLVRFITRGVTDEEIAAIGPYPEGHGILGLLIEHPEPIRLHDLAEHPRSYGFPSNHPPMKSFLGVPIRTREHAYGNLYLTEKTGDADFTEDDERTVTALATAAGVVIDNARLYADSEQRRRWHEVTAEITQLMLGEFDADEALHLIVQRSREVAGAQVAAVVLAEGDELVVRAVDGRPEFTQYAGRRLPADLPLLRLVSSGSGDQIVVEDLAQLVKEAGGLTQFPESANLARATIAPLPAGTTATRGFLAVVMEQGANTRVAEGADLIRMFAGQATLAMERAQAQRDRDLLVVLEDRDRIARDLHDLVIQRLFATGLQLQGMQRLVQAEHQQRLGQAVEDIDSTIHDLRAAIFELQQPPDSSSLRGDVQKLVTEYAEPLGYRPQLICTGPIDTLVPAVVRPQILATVRESLSNVVRHAQASEVTVEVSADSEQVVARITDNGVGIGEQHRNSGLRNLTERAQALGGAVRVTDNEPHGTIVELRAPLAGN</sequence>
<keyword evidence="7" id="KW-1185">Reference proteome</keyword>
<dbReference type="InterPro" id="IPR029016">
    <property type="entry name" value="GAF-like_dom_sf"/>
</dbReference>
<dbReference type="GO" id="GO:0000155">
    <property type="term" value="F:phosphorelay sensor kinase activity"/>
    <property type="evidence" value="ECO:0007669"/>
    <property type="project" value="InterPro"/>
</dbReference>
<dbReference type="Gene3D" id="3.30.565.10">
    <property type="entry name" value="Histidine kinase-like ATPase, C-terminal domain"/>
    <property type="match status" value="1"/>
</dbReference>
<comment type="caution">
    <text evidence="6">The sequence shown here is derived from an EMBL/GenBank/DDBJ whole genome shotgun (WGS) entry which is preliminary data.</text>
</comment>
<accession>A0A4Q7WMG1</accession>
<proteinExistence type="predicted"/>
<feature type="domain" description="GAF" evidence="4">
    <location>
        <begin position="63"/>
        <end position="211"/>
    </location>
</feature>
<reference evidence="6 7" key="1">
    <citation type="journal article" date="2015" name="Stand. Genomic Sci.">
        <title>Genomic Encyclopedia of Bacterial and Archaeal Type Strains, Phase III: the genomes of soil and plant-associated and newly described type strains.</title>
        <authorList>
            <person name="Whitman W.B."/>
            <person name="Woyke T."/>
            <person name="Klenk H.P."/>
            <person name="Zhou Y."/>
            <person name="Lilburn T.G."/>
            <person name="Beck B.J."/>
            <person name="De Vos P."/>
            <person name="Vandamme P."/>
            <person name="Eisen J.A."/>
            <person name="Garrity G."/>
            <person name="Hugenholtz P."/>
            <person name="Kyrpides N.C."/>
        </authorList>
    </citation>
    <scope>NUCLEOTIDE SEQUENCE [LARGE SCALE GENOMIC DNA]</scope>
    <source>
        <strain evidence="6 7">VKM Ac-2540</strain>
    </source>
</reference>
<keyword evidence="1" id="KW-0808">Transferase</keyword>
<dbReference type="SUPFAM" id="SSF55874">
    <property type="entry name" value="ATPase domain of HSP90 chaperone/DNA topoisomerase II/histidine kinase"/>
    <property type="match status" value="1"/>
</dbReference>
<dbReference type="InterPro" id="IPR036890">
    <property type="entry name" value="HATPase_C_sf"/>
</dbReference>
<dbReference type="EMBL" id="SHKR01000015">
    <property type="protein sequence ID" value="RZU11304.1"/>
    <property type="molecule type" value="Genomic_DNA"/>
</dbReference>
<dbReference type="Proteomes" id="UP000292027">
    <property type="component" value="Unassembled WGS sequence"/>
</dbReference>
<evidence type="ECO:0000313" key="7">
    <source>
        <dbReference type="Proteomes" id="UP000292027"/>
    </source>
</evidence>
<dbReference type="PANTHER" id="PTHR24421">
    <property type="entry name" value="NITRATE/NITRITE SENSOR PROTEIN NARX-RELATED"/>
    <property type="match status" value="1"/>
</dbReference>
<evidence type="ECO:0000259" key="5">
    <source>
        <dbReference type="SMART" id="SM00387"/>
    </source>
</evidence>
<dbReference type="Pfam" id="PF02518">
    <property type="entry name" value="HATPase_c"/>
    <property type="match status" value="1"/>
</dbReference>
<dbReference type="InterPro" id="IPR003018">
    <property type="entry name" value="GAF"/>
</dbReference>
<dbReference type="GO" id="GO:0016020">
    <property type="term" value="C:membrane"/>
    <property type="evidence" value="ECO:0007669"/>
    <property type="project" value="InterPro"/>
</dbReference>
<dbReference type="AlphaFoldDB" id="A0A4Q7WMG1"/>
<dbReference type="InterPro" id="IPR050482">
    <property type="entry name" value="Sensor_HK_TwoCompSys"/>
</dbReference>
<dbReference type="SMART" id="SM00387">
    <property type="entry name" value="HATPase_c"/>
    <property type="match status" value="1"/>
</dbReference>
<dbReference type="Gene3D" id="1.20.5.1930">
    <property type="match status" value="1"/>
</dbReference>
<dbReference type="SMART" id="SM00065">
    <property type="entry name" value="GAF"/>
    <property type="match status" value="1"/>
</dbReference>
<protein>
    <submittedName>
        <fullName evidence="6">Histidine kinase/DNA gyrase B/HSP90-like ATPase</fullName>
    </submittedName>
</protein>
<dbReference type="InterPro" id="IPR003594">
    <property type="entry name" value="HATPase_dom"/>
</dbReference>
<dbReference type="SUPFAM" id="SSF55781">
    <property type="entry name" value="GAF domain-like"/>
    <property type="match status" value="2"/>
</dbReference>
<dbReference type="RefSeq" id="WP_198681990.1">
    <property type="nucleotide sequence ID" value="NZ_SHKR01000015.1"/>
</dbReference>
<dbReference type="Pfam" id="PF07730">
    <property type="entry name" value="HisKA_3"/>
    <property type="match status" value="1"/>
</dbReference>
<evidence type="ECO:0000256" key="2">
    <source>
        <dbReference type="ARBA" id="ARBA00022777"/>
    </source>
</evidence>
<evidence type="ECO:0000313" key="6">
    <source>
        <dbReference type="EMBL" id="RZU11304.1"/>
    </source>
</evidence>
<evidence type="ECO:0000256" key="3">
    <source>
        <dbReference type="ARBA" id="ARBA00023012"/>
    </source>
</evidence>
<dbReference type="CDD" id="cd16917">
    <property type="entry name" value="HATPase_UhpB-NarQ-NarX-like"/>
    <property type="match status" value="1"/>
</dbReference>
<organism evidence="6 7">
    <name type="scientific">Kribbella rubisoli</name>
    <dbReference type="NCBI Taxonomy" id="3075929"/>
    <lineage>
        <taxon>Bacteria</taxon>
        <taxon>Bacillati</taxon>
        <taxon>Actinomycetota</taxon>
        <taxon>Actinomycetes</taxon>
        <taxon>Propionibacteriales</taxon>
        <taxon>Kribbellaceae</taxon>
        <taxon>Kribbella</taxon>
    </lineage>
</organism>
<keyword evidence="3" id="KW-0902">Two-component regulatory system</keyword>
<name>A0A4Q7WMG1_9ACTN</name>
<dbReference type="Gene3D" id="3.30.450.40">
    <property type="match status" value="2"/>
</dbReference>
<dbReference type="PANTHER" id="PTHR24421:SF56">
    <property type="entry name" value="OXYGEN SENSOR HISTIDINE KINASE RESPONSE REGULATOR DOST"/>
    <property type="match status" value="1"/>
</dbReference>
<evidence type="ECO:0000259" key="4">
    <source>
        <dbReference type="SMART" id="SM00065"/>
    </source>
</evidence>
<gene>
    <name evidence="6" type="ORF">EV645_6466</name>
</gene>